<dbReference type="EMBL" id="SMGG01000004">
    <property type="protein sequence ID" value="TCK60434.1"/>
    <property type="molecule type" value="Genomic_DNA"/>
</dbReference>
<dbReference type="AlphaFoldDB" id="A0A4R1K836"/>
<dbReference type="Pfam" id="PF09615">
    <property type="entry name" value="Cas_Csy3"/>
    <property type="match status" value="1"/>
</dbReference>
<reference evidence="1 2" key="1">
    <citation type="submission" date="2019-03" db="EMBL/GenBank/DDBJ databases">
        <title>Genomic Encyclopedia of Type Strains, Phase IV (KMG-IV): sequencing the most valuable type-strain genomes for metagenomic binning, comparative biology and taxonomic classification.</title>
        <authorList>
            <person name="Goeker M."/>
        </authorList>
    </citation>
    <scope>NUCLEOTIDE SEQUENCE [LARGE SCALE GENOMIC DNA]</scope>
    <source>
        <strain evidence="1 2">DSM 24984</strain>
    </source>
</reference>
<comment type="caution">
    <text evidence="1">The sequence shown here is derived from an EMBL/GenBank/DDBJ whole genome shotgun (WGS) entry which is preliminary data.</text>
</comment>
<accession>A0A4R1K836</accession>
<gene>
    <name evidence="1" type="ORF">C8D98_1307</name>
</gene>
<name>A0A4R1K836_9BACT</name>
<dbReference type="OrthoDB" id="240864at2"/>
<dbReference type="InterPro" id="IPR013399">
    <property type="entry name" value="CRISPR-assoc_prot_Csy3"/>
</dbReference>
<dbReference type="Proteomes" id="UP000294614">
    <property type="component" value="Unassembled WGS sequence"/>
</dbReference>
<keyword evidence="2" id="KW-1185">Reference proteome</keyword>
<proteinExistence type="predicted"/>
<dbReference type="NCBIfam" id="TIGR02566">
    <property type="entry name" value="cas_Csy3"/>
    <property type="match status" value="1"/>
</dbReference>
<evidence type="ECO:0000313" key="1">
    <source>
        <dbReference type="EMBL" id="TCK60434.1"/>
    </source>
</evidence>
<organism evidence="1 2">
    <name type="scientific">Seleniivibrio woodruffii</name>
    <dbReference type="NCBI Taxonomy" id="1078050"/>
    <lineage>
        <taxon>Bacteria</taxon>
        <taxon>Pseudomonadati</taxon>
        <taxon>Deferribacterota</taxon>
        <taxon>Deferribacteres</taxon>
        <taxon>Deferribacterales</taxon>
        <taxon>Geovibrionaceae</taxon>
        <taxon>Seleniivibrio</taxon>
    </lineage>
</organism>
<sequence length="340" mass="37435">MALSKNASVLAFERKIDVSDALFYGGKWDDKANYGTWPQIELKQKSVRGTISNRMKAKEDDPAKFNAKIESANLQTVDVAALPSDADTLCVRFSLKVLSGIGTPSACNLAEYQEKLKATVEAYKAEFGFKILADRYAYNIANGRFLWRNRVGAEQVEVVVNRVSAGKTEKSWTFDGFEYPLSDFSKTDKKVSELGDAIADGLAGSSFVIFDVTAFARLGKGQEVFPSQELILDGGSGKGKKSRTLYEVSGAAGLHSQKVGNAIRTIDTWYDDLAEMPIAVEPYGSVTSLGCAYRQPKDKTDFYNLLDNWMLKDKKPSAENQHFVMAIFVRGGVFGEAEKD</sequence>
<dbReference type="CDD" id="cd09737">
    <property type="entry name" value="Csy3_I-F"/>
    <property type="match status" value="1"/>
</dbReference>
<dbReference type="RefSeq" id="WP_132873129.1">
    <property type="nucleotide sequence ID" value="NZ_JBLJBI010000150.1"/>
</dbReference>
<protein>
    <submittedName>
        <fullName evidence="1">CRISPR-associated Csy3 family protein</fullName>
    </submittedName>
</protein>
<evidence type="ECO:0000313" key="2">
    <source>
        <dbReference type="Proteomes" id="UP000294614"/>
    </source>
</evidence>